<evidence type="ECO:0000256" key="1">
    <source>
        <dbReference type="SAM" id="MobiDB-lite"/>
    </source>
</evidence>
<feature type="region of interest" description="Disordered" evidence="1">
    <location>
        <begin position="97"/>
        <end position="119"/>
    </location>
</feature>
<dbReference type="InParanoid" id="A0A409XK32"/>
<reference evidence="2 3" key="1">
    <citation type="journal article" date="2018" name="Evol. Lett.">
        <title>Horizontal gene cluster transfer increased hallucinogenic mushroom diversity.</title>
        <authorList>
            <person name="Reynolds H.T."/>
            <person name="Vijayakumar V."/>
            <person name="Gluck-Thaler E."/>
            <person name="Korotkin H.B."/>
            <person name="Matheny P.B."/>
            <person name="Slot J.C."/>
        </authorList>
    </citation>
    <scope>NUCLEOTIDE SEQUENCE [LARGE SCALE GENOMIC DNA]</scope>
    <source>
        <strain evidence="2 3">2631</strain>
    </source>
</reference>
<keyword evidence="3" id="KW-1185">Reference proteome</keyword>
<gene>
    <name evidence="2" type="ORF">CVT25_014714</name>
</gene>
<dbReference type="Proteomes" id="UP000283269">
    <property type="component" value="Unassembled WGS sequence"/>
</dbReference>
<accession>A0A409XK32</accession>
<dbReference type="AlphaFoldDB" id="A0A409XK32"/>
<comment type="caution">
    <text evidence="2">The sequence shown here is derived from an EMBL/GenBank/DDBJ whole genome shotgun (WGS) entry which is preliminary data.</text>
</comment>
<dbReference type="EMBL" id="NHYD01001482">
    <property type="protein sequence ID" value="PPQ91081.1"/>
    <property type="molecule type" value="Genomic_DNA"/>
</dbReference>
<dbReference type="STRING" id="93625.A0A409XK32"/>
<protein>
    <submittedName>
        <fullName evidence="2">Uncharacterized protein</fullName>
    </submittedName>
</protein>
<feature type="region of interest" description="Disordered" evidence="1">
    <location>
        <begin position="164"/>
        <end position="202"/>
    </location>
</feature>
<dbReference type="OrthoDB" id="3069732at2759"/>
<organism evidence="2 3">
    <name type="scientific">Psilocybe cyanescens</name>
    <dbReference type="NCBI Taxonomy" id="93625"/>
    <lineage>
        <taxon>Eukaryota</taxon>
        <taxon>Fungi</taxon>
        <taxon>Dikarya</taxon>
        <taxon>Basidiomycota</taxon>
        <taxon>Agaricomycotina</taxon>
        <taxon>Agaricomycetes</taxon>
        <taxon>Agaricomycetidae</taxon>
        <taxon>Agaricales</taxon>
        <taxon>Agaricineae</taxon>
        <taxon>Strophariaceae</taxon>
        <taxon>Psilocybe</taxon>
    </lineage>
</organism>
<sequence>MEYRIPIFPATRSVLRHDGHDGQVRCLMYHDEELDGADEDSDVLDDLRCILAAERVDTEEERAKQEWERGREETRAILTTTRTWRWKLRPQICDNDTTKSSNFTGKSTQLNESGGSDRRSFVEQLENAFRTPAKVGLWYDLGVDLGIGVSSVPALPGHLDVVGGESDDSGCVQEVEEEEEEGEGEGTRRSGSAGFRTPSRRCRLLPYRRQSPWILRNRHRPAESATRLHNK</sequence>
<evidence type="ECO:0000313" key="2">
    <source>
        <dbReference type="EMBL" id="PPQ91081.1"/>
    </source>
</evidence>
<proteinExistence type="predicted"/>
<name>A0A409XK32_PSICY</name>
<feature type="compositionally biased region" description="Acidic residues" evidence="1">
    <location>
        <begin position="174"/>
        <end position="184"/>
    </location>
</feature>
<feature type="compositionally biased region" description="Polar residues" evidence="1">
    <location>
        <begin position="97"/>
        <end position="114"/>
    </location>
</feature>
<evidence type="ECO:0000313" key="3">
    <source>
        <dbReference type="Proteomes" id="UP000283269"/>
    </source>
</evidence>